<dbReference type="AlphaFoldDB" id="A0AAV5UH70"/>
<gene>
    <name evidence="1" type="ORF">PENTCL1PPCAC_27811</name>
</gene>
<dbReference type="EMBL" id="BTSX01000006">
    <property type="protein sequence ID" value="GMT05637.1"/>
    <property type="molecule type" value="Genomic_DNA"/>
</dbReference>
<comment type="caution">
    <text evidence="1">The sequence shown here is derived from an EMBL/GenBank/DDBJ whole genome shotgun (WGS) entry which is preliminary data.</text>
</comment>
<feature type="non-terminal residue" evidence="1">
    <location>
        <position position="1"/>
    </location>
</feature>
<dbReference type="Proteomes" id="UP001432027">
    <property type="component" value="Unassembled WGS sequence"/>
</dbReference>
<name>A0AAV5UH70_9BILA</name>
<organism evidence="1 2">
    <name type="scientific">Pristionchus entomophagus</name>
    <dbReference type="NCBI Taxonomy" id="358040"/>
    <lineage>
        <taxon>Eukaryota</taxon>
        <taxon>Metazoa</taxon>
        <taxon>Ecdysozoa</taxon>
        <taxon>Nematoda</taxon>
        <taxon>Chromadorea</taxon>
        <taxon>Rhabditida</taxon>
        <taxon>Rhabditina</taxon>
        <taxon>Diplogasteromorpha</taxon>
        <taxon>Diplogasteroidea</taxon>
        <taxon>Neodiplogasteridae</taxon>
        <taxon>Pristionchus</taxon>
    </lineage>
</organism>
<proteinExistence type="predicted"/>
<evidence type="ECO:0000313" key="1">
    <source>
        <dbReference type="EMBL" id="GMT05637.1"/>
    </source>
</evidence>
<evidence type="ECO:0000313" key="2">
    <source>
        <dbReference type="Proteomes" id="UP001432027"/>
    </source>
</evidence>
<evidence type="ECO:0008006" key="3">
    <source>
        <dbReference type="Google" id="ProtNLM"/>
    </source>
</evidence>
<accession>A0AAV5UH70</accession>
<protein>
    <recommendedName>
        <fullName evidence="3">Ribosomal protein</fullName>
    </recommendedName>
</protein>
<sequence length="112" mass="11711">STQASTSTIFTSSSHLLHLHSPAPFLPPFCHRSAHLSLLDISQLCLGIGLGVELDCAGSGFIADGKTGRSEVGVVQSVDGPSGWNGRRLGRVRVIAGGNRSKSECRKSLKLG</sequence>
<reference evidence="1" key="1">
    <citation type="submission" date="2023-10" db="EMBL/GenBank/DDBJ databases">
        <title>Genome assembly of Pristionchus species.</title>
        <authorList>
            <person name="Yoshida K."/>
            <person name="Sommer R.J."/>
        </authorList>
    </citation>
    <scope>NUCLEOTIDE SEQUENCE</scope>
    <source>
        <strain evidence="1">RS0144</strain>
    </source>
</reference>
<keyword evidence="2" id="KW-1185">Reference proteome</keyword>